<feature type="binding site" evidence="15">
    <location>
        <position position="123"/>
    </location>
    <ligand>
        <name>NAD(+)</name>
        <dbReference type="ChEBI" id="CHEBI:57540"/>
    </ligand>
</feature>
<dbReference type="SUPFAM" id="SSF56091">
    <property type="entry name" value="DNA ligase/mRNA capping enzyme, catalytic domain"/>
    <property type="match status" value="1"/>
</dbReference>
<comment type="similarity">
    <text evidence="14 15">Belongs to the NAD-dependent DNA ligase family. LigA subfamily.</text>
</comment>
<feature type="binding site" evidence="15">
    <location>
        <position position="183"/>
    </location>
    <ligand>
        <name>NAD(+)</name>
        <dbReference type="ChEBI" id="CHEBI:57540"/>
    </ligand>
</feature>
<dbReference type="PANTHER" id="PTHR23389">
    <property type="entry name" value="CHROMOSOME TRANSMISSION FIDELITY FACTOR 18"/>
    <property type="match status" value="1"/>
</dbReference>
<keyword evidence="10 15" id="KW-0520">NAD</keyword>
<dbReference type="InterPro" id="IPR018239">
    <property type="entry name" value="DNA_ligase_AS"/>
</dbReference>
<feature type="binding site" evidence="15">
    <location>
        <position position="323"/>
    </location>
    <ligand>
        <name>NAD(+)</name>
        <dbReference type="ChEBI" id="CHEBI:57540"/>
    </ligand>
</feature>
<accession>A0A328B6F1</accession>
<evidence type="ECO:0000256" key="10">
    <source>
        <dbReference type="ARBA" id="ARBA00023027"/>
    </source>
</evidence>
<evidence type="ECO:0000256" key="11">
    <source>
        <dbReference type="ARBA" id="ARBA00023204"/>
    </source>
</evidence>
<dbReference type="RefSeq" id="WP_111457901.1">
    <property type="nucleotide sequence ID" value="NZ_QFYP01000001.1"/>
</dbReference>
<dbReference type="Pfam" id="PF03120">
    <property type="entry name" value="OB_DNA_ligase"/>
    <property type="match status" value="1"/>
</dbReference>
<dbReference type="Gene3D" id="3.40.50.10190">
    <property type="entry name" value="BRCT domain"/>
    <property type="match status" value="1"/>
</dbReference>
<evidence type="ECO:0000256" key="7">
    <source>
        <dbReference type="ARBA" id="ARBA00022763"/>
    </source>
</evidence>
<dbReference type="Gene3D" id="6.20.10.30">
    <property type="match status" value="1"/>
</dbReference>
<dbReference type="Gene3D" id="1.10.150.20">
    <property type="entry name" value="5' to 3' exonuclease, C-terminal subdomain"/>
    <property type="match status" value="3"/>
</dbReference>
<dbReference type="GO" id="GO:0006281">
    <property type="term" value="P:DNA repair"/>
    <property type="evidence" value="ECO:0007669"/>
    <property type="project" value="UniProtKB-KW"/>
</dbReference>
<evidence type="ECO:0000256" key="14">
    <source>
        <dbReference type="ARBA" id="ARBA00060881"/>
    </source>
</evidence>
<feature type="binding site" evidence="15">
    <location>
        <position position="447"/>
    </location>
    <ligand>
        <name>Zn(2+)</name>
        <dbReference type="ChEBI" id="CHEBI:29105"/>
    </ligand>
</feature>
<dbReference type="Proteomes" id="UP000249842">
    <property type="component" value="Unassembled WGS sequence"/>
</dbReference>
<keyword evidence="5 15" id="KW-0235">DNA replication</keyword>
<dbReference type="InterPro" id="IPR013840">
    <property type="entry name" value="DNAligase_N"/>
</dbReference>
<dbReference type="NCBIfam" id="NF005932">
    <property type="entry name" value="PRK07956.1"/>
    <property type="match status" value="1"/>
</dbReference>
<dbReference type="Pfam" id="PF01653">
    <property type="entry name" value="DNA_ligase_aden"/>
    <property type="match status" value="1"/>
</dbReference>
<dbReference type="PROSITE" id="PS01055">
    <property type="entry name" value="DNA_LIGASE_N1"/>
    <property type="match status" value="1"/>
</dbReference>
<keyword evidence="6 15" id="KW-0479">Metal-binding</keyword>
<keyword evidence="9 15" id="KW-0460">Magnesium</keyword>
<dbReference type="CDD" id="cd00114">
    <property type="entry name" value="LIGANc"/>
    <property type="match status" value="1"/>
</dbReference>
<evidence type="ECO:0000256" key="4">
    <source>
        <dbReference type="ARBA" id="ARBA00022598"/>
    </source>
</evidence>
<reference evidence="19" key="1">
    <citation type="submission" date="2018-05" db="EMBL/GenBank/DDBJ databases">
        <authorList>
            <person name="Li X."/>
        </authorList>
    </citation>
    <scope>NUCLEOTIDE SEQUENCE [LARGE SCALE GENOMIC DNA]</scope>
    <source>
        <strain evidence="19">HKS-05</strain>
    </source>
</reference>
<dbReference type="GO" id="GO:0006260">
    <property type="term" value="P:DNA replication"/>
    <property type="evidence" value="ECO:0007669"/>
    <property type="project" value="UniProtKB-KW"/>
</dbReference>
<evidence type="ECO:0000256" key="8">
    <source>
        <dbReference type="ARBA" id="ARBA00022833"/>
    </source>
</evidence>
<dbReference type="InterPro" id="IPR036420">
    <property type="entry name" value="BRCT_dom_sf"/>
</dbReference>
<dbReference type="HAMAP" id="MF_01588">
    <property type="entry name" value="DNA_ligase_A"/>
    <property type="match status" value="1"/>
</dbReference>
<dbReference type="InterPro" id="IPR010994">
    <property type="entry name" value="RuvA_2-like"/>
</dbReference>
<name>A0A328B6F1_9CAUL</name>
<evidence type="ECO:0000259" key="17">
    <source>
        <dbReference type="PROSITE" id="PS50172"/>
    </source>
</evidence>
<dbReference type="Pfam" id="PF00533">
    <property type="entry name" value="BRCT"/>
    <property type="match status" value="1"/>
</dbReference>
<evidence type="ECO:0000256" key="2">
    <source>
        <dbReference type="ARBA" id="ARBA00012722"/>
    </source>
</evidence>
<dbReference type="InterPro" id="IPR013839">
    <property type="entry name" value="DNAligase_adenylation"/>
</dbReference>
<feature type="binding site" evidence="15">
    <location>
        <position position="441"/>
    </location>
    <ligand>
        <name>Zn(2+)</name>
        <dbReference type="ChEBI" id="CHEBI:29105"/>
    </ligand>
</feature>
<dbReference type="InterPro" id="IPR001679">
    <property type="entry name" value="DNA_ligase"/>
</dbReference>
<evidence type="ECO:0000313" key="19">
    <source>
        <dbReference type="Proteomes" id="UP000249842"/>
    </source>
</evidence>
<evidence type="ECO:0000256" key="9">
    <source>
        <dbReference type="ARBA" id="ARBA00022842"/>
    </source>
</evidence>
<dbReference type="SUPFAM" id="SSF47781">
    <property type="entry name" value="RuvA domain 2-like"/>
    <property type="match status" value="1"/>
</dbReference>
<dbReference type="InterPro" id="IPR033136">
    <property type="entry name" value="DNA_ligase_CS"/>
</dbReference>
<dbReference type="EC" id="6.5.1.2" evidence="2 15"/>
<keyword evidence="11 15" id="KW-0234">DNA repair</keyword>
<dbReference type="GO" id="GO:0005829">
    <property type="term" value="C:cytosol"/>
    <property type="evidence" value="ECO:0007669"/>
    <property type="project" value="TreeGrafter"/>
</dbReference>
<evidence type="ECO:0000313" key="18">
    <source>
        <dbReference type="EMBL" id="RAK60608.1"/>
    </source>
</evidence>
<evidence type="ECO:0000256" key="5">
    <source>
        <dbReference type="ARBA" id="ARBA00022705"/>
    </source>
</evidence>
<dbReference type="Gene3D" id="2.40.50.140">
    <property type="entry name" value="Nucleic acid-binding proteins"/>
    <property type="match status" value="1"/>
</dbReference>
<dbReference type="GO" id="GO:0046872">
    <property type="term" value="F:metal ion binding"/>
    <property type="evidence" value="ECO:0007669"/>
    <property type="project" value="UniProtKB-KW"/>
</dbReference>
<dbReference type="CDD" id="cd17748">
    <property type="entry name" value="BRCT_DNA_ligase_like"/>
    <property type="match status" value="1"/>
</dbReference>
<feature type="binding site" evidence="15">
    <location>
        <position position="146"/>
    </location>
    <ligand>
        <name>NAD(+)</name>
        <dbReference type="ChEBI" id="CHEBI:57540"/>
    </ligand>
</feature>
<gene>
    <name evidence="15" type="primary">ligA</name>
    <name evidence="18" type="ORF">DJ021_12725</name>
</gene>
<feature type="binding site" evidence="15">
    <location>
        <position position="419"/>
    </location>
    <ligand>
        <name>Zn(2+)</name>
        <dbReference type="ChEBI" id="CHEBI:29105"/>
    </ligand>
</feature>
<comment type="cofactor">
    <cofactor evidence="15">
        <name>Mg(2+)</name>
        <dbReference type="ChEBI" id="CHEBI:18420"/>
    </cofactor>
    <cofactor evidence="15">
        <name>Mn(2+)</name>
        <dbReference type="ChEBI" id="CHEBI:29035"/>
    </cofactor>
</comment>
<dbReference type="PROSITE" id="PS50172">
    <property type="entry name" value="BRCT"/>
    <property type="match status" value="1"/>
</dbReference>
<evidence type="ECO:0000256" key="15">
    <source>
        <dbReference type="HAMAP-Rule" id="MF_01588"/>
    </source>
</evidence>
<comment type="catalytic activity">
    <reaction evidence="13 15 16">
        <text>NAD(+) + (deoxyribonucleotide)n-3'-hydroxyl + 5'-phospho-(deoxyribonucleotide)m = (deoxyribonucleotide)n+m + AMP + beta-nicotinamide D-nucleotide.</text>
        <dbReference type="EC" id="6.5.1.2"/>
    </reaction>
</comment>
<dbReference type="InterPro" id="IPR012340">
    <property type="entry name" value="NA-bd_OB-fold"/>
</dbReference>
<dbReference type="FunFam" id="3.30.470.30:FF:000001">
    <property type="entry name" value="DNA ligase"/>
    <property type="match status" value="1"/>
</dbReference>
<dbReference type="PROSITE" id="PS01056">
    <property type="entry name" value="DNA_LIGASE_N2"/>
    <property type="match status" value="1"/>
</dbReference>
<feature type="domain" description="BRCT" evidence="17">
    <location>
        <begin position="700"/>
        <end position="773"/>
    </location>
</feature>
<evidence type="ECO:0000256" key="6">
    <source>
        <dbReference type="ARBA" id="ARBA00022723"/>
    </source>
</evidence>
<dbReference type="SUPFAM" id="SSF52113">
    <property type="entry name" value="BRCT domain"/>
    <property type="match status" value="1"/>
</dbReference>
<keyword evidence="4 15" id="KW-0436">Ligase</keyword>
<protein>
    <recommendedName>
        <fullName evidence="3 15">DNA ligase</fullName>
        <ecNumber evidence="2 15">6.5.1.2</ecNumber>
    </recommendedName>
    <alternativeName>
        <fullName evidence="15">Polydeoxyribonucleotide synthase [NAD(+)]</fullName>
    </alternativeName>
</protein>
<dbReference type="FunFam" id="2.40.50.140:FF:000012">
    <property type="entry name" value="DNA ligase"/>
    <property type="match status" value="1"/>
</dbReference>
<evidence type="ECO:0000256" key="13">
    <source>
        <dbReference type="ARBA" id="ARBA00034005"/>
    </source>
</evidence>
<keyword evidence="19" id="KW-1185">Reference proteome</keyword>
<feature type="binding site" evidence="15">
    <location>
        <begin position="40"/>
        <end position="44"/>
    </location>
    <ligand>
        <name>NAD(+)</name>
        <dbReference type="ChEBI" id="CHEBI:57540"/>
    </ligand>
</feature>
<keyword evidence="12 15" id="KW-0464">Manganese</keyword>
<feature type="binding site" evidence="15">
    <location>
        <position position="417"/>
    </location>
    <ligand>
        <name>Zn(2+)</name>
        <dbReference type="ChEBI" id="CHEBI:29105"/>
    </ligand>
</feature>
<dbReference type="InterPro" id="IPR041663">
    <property type="entry name" value="DisA/LigA_HHH"/>
</dbReference>
<evidence type="ECO:0000256" key="12">
    <source>
        <dbReference type="ARBA" id="ARBA00023211"/>
    </source>
</evidence>
<dbReference type="NCBIfam" id="TIGR00575">
    <property type="entry name" value="dnlj"/>
    <property type="match status" value="1"/>
</dbReference>
<dbReference type="PANTHER" id="PTHR23389:SF9">
    <property type="entry name" value="DNA LIGASE"/>
    <property type="match status" value="1"/>
</dbReference>
<evidence type="ECO:0000256" key="3">
    <source>
        <dbReference type="ARBA" id="ARBA00013308"/>
    </source>
</evidence>
<sequence length="778" mass="84036">MIPIADLTEDQAAVELARLAEEIASHDLRYHQQDDPAISDAEYDALKRRNLEIEARFPELVREDSPSLRVGAARAEQFSAVTHGVPMLSLDNAFADSEAVEFDARVRRFLRLPADETVAYTAEPKIDGLSASLRYENGVLVQAATRGDGRVGEDVTQNVRTIADIPKRLRGGGWPDLIEVRGEVYLDHEGFAALNAAAAAAGQKTYANPRNAAAGSLRQIDPRITAARPLRFFGYAWGALSAPFAETQWEALQKLKAWGFPTTPQSERVENAAGLLAAYERMEAVRPKLAYDIDGVVYKVDRLDWQQRLGFITRTPRWAIARKFPAQQARTILEAIDIQVGRTGAVTPVARLQPVTVGGVVVVNATLHNADEIARKDVRVGDTVILQRAGDVIPQIVSVVLEERPADAQPFAFPTHCPCPLHTPLAKETTASGAETVVRRCTGEFACPFQRLAHLRHFVSRRAFDIEGLGEKQLIAFSERGWIREPADIFRLARDEAKLEELRATDGYGETSVRNLVAGIEARRDIALDRFIYGLGIRHIGETTSLALARHFGTAEAFVATSKAASEQTAGPVFAELSDLDGLGPTAVEAVLAFARARQPMLIPPGISLEEHLRLAIPKLNSKARAALAARFGDWPTFEAAALQAAAETPGDAFLAVASVDAVGVVAARMIAAFFGEDHNRALVDNLLAELRVAPAERPKTDTAVAGKTIVFTGALEKMTRDEAKAQAEALGAKVSGSVSKKTDLVVAGPGAGSKLADAAKHGVQVISEADWLELVGS</sequence>
<feature type="binding site" evidence="15">
    <location>
        <position position="299"/>
    </location>
    <ligand>
        <name>NAD(+)</name>
        <dbReference type="ChEBI" id="CHEBI:57540"/>
    </ligand>
</feature>
<feature type="binding site" evidence="15">
    <location>
        <begin position="89"/>
        <end position="90"/>
    </location>
    <ligand>
        <name>NAD(+)</name>
        <dbReference type="ChEBI" id="CHEBI:57540"/>
    </ligand>
</feature>
<dbReference type="GO" id="GO:0003911">
    <property type="term" value="F:DNA ligase (NAD+) activity"/>
    <property type="evidence" value="ECO:0007669"/>
    <property type="project" value="UniProtKB-UniRule"/>
</dbReference>
<dbReference type="InterPro" id="IPR004150">
    <property type="entry name" value="NAD_DNA_ligase_OB"/>
</dbReference>
<keyword evidence="7 15" id="KW-0227">DNA damage</keyword>
<comment type="function">
    <text evidence="1 15">DNA ligase that catalyzes the formation of phosphodiester linkages between 5'-phosphoryl and 3'-hydroxyl groups in double-stranded DNA using NAD as a coenzyme and as the energy source for the reaction. It is essential for DNA replication and repair of damaged DNA.</text>
</comment>
<feature type="active site" description="N6-AMP-lysine intermediate" evidence="15">
    <location>
        <position position="125"/>
    </location>
</feature>
<dbReference type="SMART" id="SM00292">
    <property type="entry name" value="BRCT"/>
    <property type="match status" value="1"/>
</dbReference>
<proteinExistence type="inferred from homology"/>
<dbReference type="Gene3D" id="1.10.287.610">
    <property type="entry name" value="Helix hairpin bin"/>
    <property type="match status" value="1"/>
</dbReference>
<dbReference type="Pfam" id="PF12826">
    <property type="entry name" value="HHH_2"/>
    <property type="match status" value="1"/>
</dbReference>
<dbReference type="SMART" id="SM00532">
    <property type="entry name" value="LIGANc"/>
    <property type="match status" value="1"/>
</dbReference>
<organism evidence="18 19">
    <name type="scientific">Phenylobacterium hankyongense</name>
    <dbReference type="NCBI Taxonomy" id="1813876"/>
    <lineage>
        <taxon>Bacteria</taxon>
        <taxon>Pseudomonadati</taxon>
        <taxon>Pseudomonadota</taxon>
        <taxon>Alphaproteobacteria</taxon>
        <taxon>Caulobacterales</taxon>
        <taxon>Caulobacteraceae</taxon>
        <taxon>Phenylobacterium</taxon>
    </lineage>
</organism>
<dbReference type="Gene3D" id="3.30.470.30">
    <property type="entry name" value="DNA ligase/mRNA capping enzyme"/>
    <property type="match status" value="1"/>
</dbReference>
<dbReference type="AlphaFoldDB" id="A0A328B6F1"/>
<dbReference type="SUPFAM" id="SSF50249">
    <property type="entry name" value="Nucleic acid-binding proteins"/>
    <property type="match status" value="1"/>
</dbReference>
<dbReference type="InterPro" id="IPR001357">
    <property type="entry name" value="BRCT_dom"/>
</dbReference>
<dbReference type="OrthoDB" id="9759736at2"/>
<comment type="caution">
    <text evidence="18">The sequence shown here is derived from an EMBL/GenBank/DDBJ whole genome shotgun (WGS) entry which is preliminary data.</text>
</comment>
<dbReference type="EMBL" id="QFYP01000001">
    <property type="protein sequence ID" value="RAK60608.1"/>
    <property type="molecule type" value="Genomic_DNA"/>
</dbReference>
<keyword evidence="8 15" id="KW-0862">Zinc</keyword>
<dbReference type="PIRSF" id="PIRSF001604">
    <property type="entry name" value="LigA"/>
    <property type="match status" value="1"/>
</dbReference>
<evidence type="ECO:0000256" key="1">
    <source>
        <dbReference type="ARBA" id="ARBA00004067"/>
    </source>
</evidence>
<evidence type="ECO:0000256" key="16">
    <source>
        <dbReference type="RuleBase" id="RU000618"/>
    </source>
</evidence>